<dbReference type="OrthoDB" id="3363059at2759"/>
<dbReference type="InterPro" id="IPR056382">
    <property type="entry name" value="DHX34_Znf-C2H2"/>
</dbReference>
<feature type="compositionally biased region" description="Basic and acidic residues" evidence="5">
    <location>
        <begin position="10"/>
        <end position="21"/>
    </location>
</feature>
<name>A0A9R1TKP1_9HYME</name>
<dbReference type="InterPro" id="IPR001650">
    <property type="entry name" value="Helicase_C-like"/>
</dbReference>
<dbReference type="RefSeq" id="XP_011311230.1">
    <property type="nucleotide sequence ID" value="XM_011312928.1"/>
</dbReference>
<dbReference type="FunFam" id="1.20.120.1080:FF:000005">
    <property type="entry name" value="ATP-dependent helicase HrpA"/>
    <property type="match status" value="1"/>
</dbReference>
<dbReference type="KEGG" id="fas:105271398"/>
<dbReference type="PROSITE" id="PS51192">
    <property type="entry name" value="HELICASE_ATP_BIND_1"/>
    <property type="match status" value="1"/>
</dbReference>
<dbReference type="SUPFAM" id="SSF52540">
    <property type="entry name" value="P-loop containing nucleoside triphosphate hydrolases"/>
    <property type="match status" value="1"/>
</dbReference>
<dbReference type="AlphaFoldDB" id="A0A9R1TKP1"/>
<dbReference type="Proteomes" id="UP000694866">
    <property type="component" value="Unplaced"/>
</dbReference>
<feature type="domain" description="Helicase ATP-binding" evidence="6">
    <location>
        <begin position="178"/>
        <end position="338"/>
    </location>
</feature>
<evidence type="ECO:0000256" key="5">
    <source>
        <dbReference type="SAM" id="MobiDB-lite"/>
    </source>
</evidence>
<keyword evidence="2" id="KW-0378">Hydrolase</keyword>
<dbReference type="Pfam" id="PF00271">
    <property type="entry name" value="Helicase_C"/>
    <property type="match status" value="1"/>
</dbReference>
<evidence type="ECO:0000259" key="6">
    <source>
        <dbReference type="PROSITE" id="PS51192"/>
    </source>
</evidence>
<feature type="domain" description="Helicase C-terminal" evidence="7">
    <location>
        <begin position="372"/>
        <end position="544"/>
    </location>
</feature>
<evidence type="ECO:0000313" key="9">
    <source>
        <dbReference type="RefSeq" id="XP_011311230.1"/>
    </source>
</evidence>
<dbReference type="GO" id="GO:0016787">
    <property type="term" value="F:hydrolase activity"/>
    <property type="evidence" value="ECO:0007669"/>
    <property type="project" value="UniProtKB-KW"/>
</dbReference>
<dbReference type="PANTHER" id="PTHR18934:SF221">
    <property type="entry name" value="ATP-DEPENDENT RNA HELICASE DHX34-RELATED"/>
    <property type="match status" value="1"/>
</dbReference>
<evidence type="ECO:0000256" key="4">
    <source>
        <dbReference type="ARBA" id="ARBA00022840"/>
    </source>
</evidence>
<sequence>MNSPRKSRNHRENERKGRNSDDCGSSSDLGLKNHRSSERSDDLTFTRFRYELNKIFSANPNLVQDPEDFWGFVKKYEALQNKLGKNQKDGKSDEKISRDVPENFQKNLCINLKLNLKFEEIFARVPHTSDLNTSKLLKFKEILVLYLDFKQKEKFGKLKKLRESQRNLPVAKYREEIIEAVKQERVVIIAGDTGCGKSTQVPQYLYTSGFTKIACTQPRRIACISLSKRVAFETLTENFPVVGYQIRFEKQRNQNTKITFITEGLLLRQVSSETGLSQYDVVVLDEVHERHLYGDFLLGIMKCLIYQRPDLKIVLMSATINIQLFSSYFAKEEVRIIQVPGRLYPIKLLYRPITIDDFKYKNDRFNPSPYVQILQLIDTNYPSDEKGDLLIFLSGMSEITAVVDSAKEYAQKKNNWIILALHSTLSIAEQDKVFDYPPEGVRKCIVSTNIAETSITIDGIRFVADSGKVKEMSYDPNCKIQRLKEFWISKASAEQRKGRAGRTGPGVCYRVYSQEDYTSLEKYSTPEIQRVPLDSLLLQMMAMGLPDPRKFPFIEPPPPQSLENAILSLKEHGAITDNEKLTCIGRTLSRLPVDITIGKMLIMGSIFHQVEPVLSLAAALSIQNPFTNRAFKDSDCETSRKKLESDHGDPITLLNAYREWLEVKHENNHEGRNTSGNSRKWCRRRGLEEQRFYEMTKLRNQFKDLLKDCKLMRNHNQQSNSSLSSADRALRHGELRLLKSLKRTYKETSNSRRRKQLKVDEFDLQLNNDDDNDDIDIKDVEFRMRNDASQVQNLVNASTACSYKDLTMLKLILCSGLYPQFSIADEFNYCKSMSEQLFHTRSKPYVALHPMSYFGNHPQILQLEEPDIIDIPGFKSKTPVSPKHQVLVYLSLLETTKPYLVNTLRMPAAQTLLLFSHDIDTNSVMSVIICDNWLRLEFPLIDSGMNLLIRAMRIRERWDLLLKKQLMDKSEEVDEEEESKRLDEMEYELSRDLIDFMHTSVPYTIKRLLPADLSQIYVGPEENYNSLGESNPFHNFTCVSNTIKGGIRVSDYVTYNCLLENDWSDKMIAEMMENSWECPDCDFKGTLQTIEKLQHQGMCSKIRKKNVLRNQEGGSQSKAVRKSNCKEYECEECKEIMWLTPIEILRHKKKHCKENVN</sequence>
<dbReference type="PROSITE" id="PS51194">
    <property type="entry name" value="HELICASE_CTER"/>
    <property type="match status" value="1"/>
</dbReference>
<organism evidence="8 9">
    <name type="scientific">Fopius arisanus</name>
    <dbReference type="NCBI Taxonomy" id="64838"/>
    <lineage>
        <taxon>Eukaryota</taxon>
        <taxon>Metazoa</taxon>
        <taxon>Ecdysozoa</taxon>
        <taxon>Arthropoda</taxon>
        <taxon>Hexapoda</taxon>
        <taxon>Insecta</taxon>
        <taxon>Pterygota</taxon>
        <taxon>Neoptera</taxon>
        <taxon>Endopterygota</taxon>
        <taxon>Hymenoptera</taxon>
        <taxon>Apocrita</taxon>
        <taxon>Ichneumonoidea</taxon>
        <taxon>Braconidae</taxon>
        <taxon>Opiinae</taxon>
        <taxon>Fopius</taxon>
    </lineage>
</organism>
<evidence type="ECO:0000259" key="7">
    <source>
        <dbReference type="PROSITE" id="PS51194"/>
    </source>
</evidence>
<evidence type="ECO:0000256" key="1">
    <source>
        <dbReference type="ARBA" id="ARBA00022741"/>
    </source>
</evidence>
<dbReference type="SMART" id="SM00487">
    <property type="entry name" value="DEXDc"/>
    <property type="match status" value="1"/>
</dbReference>
<dbReference type="GO" id="GO:0004386">
    <property type="term" value="F:helicase activity"/>
    <property type="evidence" value="ECO:0007669"/>
    <property type="project" value="UniProtKB-KW"/>
</dbReference>
<dbReference type="GO" id="GO:0005524">
    <property type="term" value="F:ATP binding"/>
    <property type="evidence" value="ECO:0007669"/>
    <property type="project" value="UniProtKB-KW"/>
</dbReference>
<dbReference type="InterPro" id="IPR014001">
    <property type="entry name" value="Helicase_ATP-bd"/>
</dbReference>
<reference evidence="9" key="1">
    <citation type="submission" date="2025-08" db="UniProtKB">
        <authorList>
            <consortium name="RefSeq"/>
        </authorList>
    </citation>
    <scope>IDENTIFICATION</scope>
    <source>
        <strain evidence="9">USDA-PBARC FA_bdor</strain>
        <tissue evidence="9">Whole organism</tissue>
    </source>
</reference>
<dbReference type="Gene3D" id="1.20.120.1080">
    <property type="match status" value="1"/>
</dbReference>
<dbReference type="SMART" id="SM00490">
    <property type="entry name" value="HELICc"/>
    <property type="match status" value="1"/>
</dbReference>
<keyword evidence="8" id="KW-1185">Reference proteome</keyword>
<dbReference type="GO" id="GO:0003723">
    <property type="term" value="F:RNA binding"/>
    <property type="evidence" value="ECO:0007669"/>
    <property type="project" value="TreeGrafter"/>
</dbReference>
<dbReference type="InterPro" id="IPR011545">
    <property type="entry name" value="DEAD/DEAH_box_helicase_dom"/>
</dbReference>
<dbReference type="CDD" id="cd18791">
    <property type="entry name" value="SF2_C_RHA"/>
    <property type="match status" value="1"/>
</dbReference>
<dbReference type="Pfam" id="PF00270">
    <property type="entry name" value="DEAD"/>
    <property type="match status" value="1"/>
</dbReference>
<dbReference type="SMART" id="SM00847">
    <property type="entry name" value="HA2"/>
    <property type="match status" value="1"/>
</dbReference>
<dbReference type="InterPro" id="IPR027417">
    <property type="entry name" value="P-loop_NTPase"/>
</dbReference>
<proteinExistence type="predicted"/>
<dbReference type="FunFam" id="3.40.50.300:FF:000725">
    <property type="entry name" value="probable ATP-dependent RNA helicase DHX34"/>
    <property type="match status" value="1"/>
</dbReference>
<protein>
    <submittedName>
        <fullName evidence="9">Probable ATP-dependent RNA helicase DHX34</fullName>
    </submittedName>
</protein>
<keyword evidence="3 9" id="KW-0347">Helicase</keyword>
<evidence type="ECO:0000256" key="3">
    <source>
        <dbReference type="ARBA" id="ARBA00022806"/>
    </source>
</evidence>
<gene>
    <name evidence="9" type="primary">LOC105271398</name>
</gene>
<evidence type="ECO:0000313" key="8">
    <source>
        <dbReference type="Proteomes" id="UP000694866"/>
    </source>
</evidence>
<dbReference type="GeneID" id="105271398"/>
<evidence type="ECO:0000256" key="2">
    <source>
        <dbReference type="ARBA" id="ARBA00022801"/>
    </source>
</evidence>
<dbReference type="Gene3D" id="3.40.50.300">
    <property type="entry name" value="P-loop containing nucleotide triphosphate hydrolases"/>
    <property type="match status" value="2"/>
</dbReference>
<feature type="region of interest" description="Disordered" evidence="5">
    <location>
        <begin position="1"/>
        <end position="36"/>
    </location>
</feature>
<dbReference type="Pfam" id="PF21010">
    <property type="entry name" value="HA2_C"/>
    <property type="match status" value="1"/>
</dbReference>
<keyword evidence="1" id="KW-0547">Nucleotide-binding</keyword>
<dbReference type="PANTHER" id="PTHR18934">
    <property type="entry name" value="ATP-DEPENDENT RNA HELICASE"/>
    <property type="match status" value="1"/>
</dbReference>
<dbReference type="Pfam" id="PF24485">
    <property type="entry name" value="zf-C2H2_DHX34"/>
    <property type="match status" value="1"/>
</dbReference>
<dbReference type="FunFam" id="3.40.50.300:FF:000540">
    <property type="entry name" value="probable ATP-dependent RNA helicase DHX34"/>
    <property type="match status" value="1"/>
</dbReference>
<keyword evidence="4" id="KW-0067">ATP-binding</keyword>
<dbReference type="InterPro" id="IPR007502">
    <property type="entry name" value="Helicase-assoc_dom"/>
</dbReference>
<accession>A0A9R1TKP1</accession>